<reference evidence="3" key="1">
    <citation type="submission" date="2025-08" db="UniProtKB">
        <authorList>
            <consortium name="Ensembl"/>
        </authorList>
    </citation>
    <scope>IDENTIFICATION</scope>
</reference>
<gene>
    <name evidence="3" type="primary">LOC127379374</name>
</gene>
<dbReference type="Proteomes" id="UP000694389">
    <property type="component" value="Unassembled WGS sequence"/>
</dbReference>
<protein>
    <recommendedName>
        <fullName evidence="2">ZP domain-containing protein</fullName>
    </recommendedName>
</protein>
<dbReference type="Gene3D" id="2.60.40.3210">
    <property type="entry name" value="Zona pellucida, ZP-N domain"/>
    <property type="match status" value="1"/>
</dbReference>
<dbReference type="InterPro" id="IPR055356">
    <property type="entry name" value="ZP-N"/>
</dbReference>
<sequence>MAFSFCFCFGVTLLLSMWSMATCHIPDGAVTMECRDRYFTIAVDLSFAEKEPNFEAVDETGVYPITVKYAATCGYSTNLLPLLGRMELRASYFSCHTDNTDDEVFTFNFNLNAMHGGEDITYALNKTCSPTLPWSPREVTCEVNYMEVSVRSDMACPTGTKQDDWDAVVQMAYISATSDWQVLLHRDGEQLMPMNLSEAHKQGYAFDLTDGRLVFRTPYGQPDSLSTTVNGVPVEVIHAALFSRQNWVVLMVDLVAACSMYEGSYDESGYMMWETPEELHLLMSGLHETQINVGVNGELVEQPVAEERGYIVEKHNTTVQISIPYNAEGGYRKSLVSGDLYEFYVFDLYVEQISVDEDHVDTRLRFHRTLATPLLPRPVFSLNRTVLEDRTFTVYLGDVPEDVELAAVHLNGHKYMLPFNNTSSQTITKVVHPNNTHGYTLKVPFDDPVVVQKFSKEQAVLQYKLDVNYTMTILPENEPYYHLESVEALFTDVSPPTFQAVCSESGIRFKLDHRSFDYMWDISVGSDLLTSELAAQHGYILSNNSQSLLLDVPLFTHGYKYKDVTLKGFFGTFEILVRDHDTSEVQSSTVKTCPFTATELILCSTDGRMTVVADLSLAIPSGGVPARTNLVDKYCGPKEADDTKALFSFPLNGCGSTVKLGKEYVTYENEIFFSRKLNALKNPADSSNDIDKVMVQCTYPLAGLYRLFSVYKFESDTAGIGRIVRSARSAEGLQSSTTKPPAVLQTAVPATRLTPRPVSIKPGYRPPAQYIRVSSFLNQFNKGARGSPQAKVTPYIGL</sequence>
<dbReference type="Pfam" id="PF26562">
    <property type="entry name" value="Ig-like"/>
    <property type="match status" value="1"/>
</dbReference>
<dbReference type="GeneTree" id="ENSGT00940000166283"/>
<reference evidence="3" key="2">
    <citation type="submission" date="2025-09" db="UniProtKB">
        <authorList>
            <consortium name="Ensembl"/>
        </authorList>
    </citation>
    <scope>IDENTIFICATION</scope>
</reference>
<keyword evidence="4" id="KW-1185">Reference proteome</keyword>
<dbReference type="OrthoDB" id="8945590at2759"/>
<feature type="domain" description="ZP" evidence="2">
    <location>
        <begin position="602"/>
        <end position="798"/>
    </location>
</feature>
<organism evidence="3 4">
    <name type="scientific">Dicentrarchus labrax</name>
    <name type="common">European seabass</name>
    <name type="synonym">Morone labrax</name>
    <dbReference type="NCBI Taxonomy" id="13489"/>
    <lineage>
        <taxon>Eukaryota</taxon>
        <taxon>Metazoa</taxon>
        <taxon>Chordata</taxon>
        <taxon>Craniata</taxon>
        <taxon>Vertebrata</taxon>
        <taxon>Euteleostomi</taxon>
        <taxon>Actinopterygii</taxon>
        <taxon>Neopterygii</taxon>
        <taxon>Teleostei</taxon>
        <taxon>Neoteleostei</taxon>
        <taxon>Acanthomorphata</taxon>
        <taxon>Eupercaria</taxon>
        <taxon>Moronidae</taxon>
        <taxon>Dicentrarchus</taxon>
    </lineage>
</organism>
<dbReference type="InterPro" id="IPR001507">
    <property type="entry name" value="ZP_dom"/>
</dbReference>
<dbReference type="Ensembl" id="ENSDLAT00005027387.2">
    <property type="protein sequence ID" value="ENSDLAP00005025629.2"/>
    <property type="gene ID" value="ENSDLAG00005011650.2"/>
</dbReference>
<dbReference type="AlphaFoldDB" id="A0A8C4EX26"/>
<evidence type="ECO:0000313" key="4">
    <source>
        <dbReference type="Proteomes" id="UP000694389"/>
    </source>
</evidence>
<accession>A0A8C4EX26</accession>
<dbReference type="InterPro" id="IPR058876">
    <property type="entry name" value="Ig-like_ZP"/>
</dbReference>
<evidence type="ECO:0000259" key="2">
    <source>
        <dbReference type="PROSITE" id="PS51034"/>
    </source>
</evidence>
<dbReference type="GeneID" id="127379374"/>
<name>A0A8C4EX26_DICLA</name>
<evidence type="ECO:0000313" key="3">
    <source>
        <dbReference type="Ensembl" id="ENSDLAP00005025629.2"/>
    </source>
</evidence>
<dbReference type="PROSITE" id="PS51034">
    <property type="entry name" value="ZP_2"/>
    <property type="match status" value="1"/>
</dbReference>
<dbReference type="PANTHER" id="PTHR47130:SF6">
    <property type="entry name" value="EGG ENVELOPE GLYCOPROTEIN-LIKE PRECURSOR"/>
    <property type="match status" value="1"/>
</dbReference>
<feature type="signal peptide" evidence="1">
    <location>
        <begin position="1"/>
        <end position="23"/>
    </location>
</feature>
<dbReference type="OMA" id="SCHAENT"/>
<keyword evidence="1" id="KW-0732">Signal</keyword>
<dbReference type="RefSeq" id="XP_051284837.1">
    <property type="nucleotide sequence ID" value="XM_051428877.1"/>
</dbReference>
<dbReference type="Pfam" id="PF23344">
    <property type="entry name" value="ZP-N"/>
    <property type="match status" value="1"/>
</dbReference>
<evidence type="ECO:0000256" key="1">
    <source>
        <dbReference type="SAM" id="SignalP"/>
    </source>
</evidence>
<dbReference type="PANTHER" id="PTHR47130">
    <property type="entry name" value="SI:DKEY-19B23.11-RELATED"/>
    <property type="match status" value="1"/>
</dbReference>
<proteinExistence type="predicted"/>
<feature type="chain" id="PRO_5035863489" description="ZP domain-containing protein" evidence="1">
    <location>
        <begin position="24"/>
        <end position="798"/>
    </location>
</feature>